<reference evidence="1 2" key="1">
    <citation type="submission" date="2019-03" db="EMBL/GenBank/DDBJ databases">
        <title>Genomic Encyclopedia of Type Strains, Phase IV (KMG-IV): sequencing the most valuable type-strain genomes for metagenomic binning, comparative biology and taxonomic classification.</title>
        <authorList>
            <person name="Goeker M."/>
        </authorList>
    </citation>
    <scope>NUCLEOTIDE SEQUENCE [LARGE SCALE GENOMIC DNA]</scope>
    <source>
        <strain evidence="1 2">DSM 25903</strain>
    </source>
</reference>
<comment type="caution">
    <text evidence="1">The sequence shown here is derived from an EMBL/GenBank/DDBJ whole genome shotgun (WGS) entry which is preliminary data.</text>
</comment>
<dbReference type="RefSeq" id="WP_133769099.1">
    <property type="nucleotide sequence ID" value="NZ_SNZR01000011.1"/>
</dbReference>
<dbReference type="EMBL" id="SNZR01000011">
    <property type="protein sequence ID" value="TDR94180.1"/>
    <property type="molecule type" value="Genomic_DNA"/>
</dbReference>
<protein>
    <submittedName>
        <fullName evidence="1">Uncharacterized protein</fullName>
    </submittedName>
</protein>
<name>A0A4R7C6H2_9HYPH</name>
<dbReference type="Proteomes" id="UP000295122">
    <property type="component" value="Unassembled WGS sequence"/>
</dbReference>
<evidence type="ECO:0000313" key="2">
    <source>
        <dbReference type="Proteomes" id="UP000295122"/>
    </source>
</evidence>
<organism evidence="1 2">
    <name type="scientific">Enterovirga rhinocerotis</name>
    <dbReference type="NCBI Taxonomy" id="1339210"/>
    <lineage>
        <taxon>Bacteria</taxon>
        <taxon>Pseudomonadati</taxon>
        <taxon>Pseudomonadota</taxon>
        <taxon>Alphaproteobacteria</taxon>
        <taxon>Hyphomicrobiales</taxon>
        <taxon>Methylobacteriaceae</taxon>
        <taxon>Enterovirga</taxon>
    </lineage>
</organism>
<keyword evidence="2" id="KW-1185">Reference proteome</keyword>
<accession>A0A4R7C6H2</accession>
<sequence>MSELTFSPEQLALDPLELKIRPFGRDGWSIARKTAPVPMSAVDIVRLFDTAGAAHDWLAALGAARDVRRCA</sequence>
<gene>
    <name evidence="1" type="ORF">EV668_1458</name>
</gene>
<proteinExistence type="predicted"/>
<dbReference type="AlphaFoldDB" id="A0A4R7C6H2"/>
<evidence type="ECO:0000313" key="1">
    <source>
        <dbReference type="EMBL" id="TDR94180.1"/>
    </source>
</evidence>